<keyword evidence="1" id="KW-0378">Hydrolase</keyword>
<dbReference type="Proteomes" id="UP001150830">
    <property type="component" value="Unassembled WGS sequence"/>
</dbReference>
<dbReference type="PANTHER" id="PTHR43156:SF2">
    <property type="entry name" value="STAGE II SPORULATION PROTEIN E"/>
    <property type="match status" value="1"/>
</dbReference>
<dbReference type="InterPro" id="IPR052016">
    <property type="entry name" value="Bact_Sigma-Reg"/>
</dbReference>
<dbReference type="Pfam" id="PF07228">
    <property type="entry name" value="SpoIIE"/>
    <property type="match status" value="1"/>
</dbReference>
<dbReference type="GO" id="GO:0000160">
    <property type="term" value="P:phosphorelay signal transduction system"/>
    <property type="evidence" value="ECO:0007669"/>
    <property type="project" value="InterPro"/>
</dbReference>
<dbReference type="GO" id="GO:0016791">
    <property type="term" value="F:phosphatase activity"/>
    <property type="evidence" value="ECO:0007669"/>
    <property type="project" value="TreeGrafter"/>
</dbReference>
<name>A0A9X3EDY6_9GAMM</name>
<dbReference type="SMART" id="SM00448">
    <property type="entry name" value="REC"/>
    <property type="match status" value="1"/>
</dbReference>
<evidence type="ECO:0000313" key="4">
    <source>
        <dbReference type="EMBL" id="MCY0965445.1"/>
    </source>
</evidence>
<dbReference type="Gene3D" id="1.20.5.390">
    <property type="entry name" value="L1 transposable element, trimerization domain"/>
    <property type="match status" value="1"/>
</dbReference>
<dbReference type="Pfam" id="PF00072">
    <property type="entry name" value="Response_reg"/>
    <property type="match status" value="1"/>
</dbReference>
<comment type="caution">
    <text evidence="4">The sequence shown here is derived from an EMBL/GenBank/DDBJ whole genome shotgun (WGS) entry which is preliminary data.</text>
</comment>
<dbReference type="PROSITE" id="PS50110">
    <property type="entry name" value="RESPONSE_REGULATORY"/>
    <property type="match status" value="1"/>
</dbReference>
<dbReference type="EMBL" id="JAPNOA010000026">
    <property type="protein sequence ID" value="MCY0965445.1"/>
    <property type="molecule type" value="Genomic_DNA"/>
</dbReference>
<dbReference type="AlphaFoldDB" id="A0A9X3EDY6"/>
<dbReference type="SMART" id="SM00331">
    <property type="entry name" value="PP2C_SIG"/>
    <property type="match status" value="1"/>
</dbReference>
<evidence type="ECO:0000256" key="1">
    <source>
        <dbReference type="ARBA" id="ARBA00022801"/>
    </source>
</evidence>
<dbReference type="Gene3D" id="3.40.50.2300">
    <property type="match status" value="1"/>
</dbReference>
<dbReference type="SUPFAM" id="SSF52172">
    <property type="entry name" value="CheY-like"/>
    <property type="match status" value="1"/>
</dbReference>
<dbReference type="InterPro" id="IPR001932">
    <property type="entry name" value="PPM-type_phosphatase-like_dom"/>
</dbReference>
<evidence type="ECO:0000256" key="2">
    <source>
        <dbReference type="PROSITE-ProRule" id="PRU00169"/>
    </source>
</evidence>
<dbReference type="InterPro" id="IPR036457">
    <property type="entry name" value="PPM-type-like_dom_sf"/>
</dbReference>
<feature type="modified residue" description="4-aspartylphosphate" evidence="2">
    <location>
        <position position="53"/>
    </location>
</feature>
<dbReference type="PANTHER" id="PTHR43156">
    <property type="entry name" value="STAGE II SPORULATION PROTEIN E-RELATED"/>
    <property type="match status" value="1"/>
</dbReference>
<proteinExistence type="predicted"/>
<evidence type="ECO:0000259" key="3">
    <source>
        <dbReference type="PROSITE" id="PS50110"/>
    </source>
</evidence>
<gene>
    <name evidence="4" type="ORF">OUO13_09620</name>
</gene>
<evidence type="ECO:0000313" key="5">
    <source>
        <dbReference type="Proteomes" id="UP001150830"/>
    </source>
</evidence>
<keyword evidence="5" id="KW-1185">Reference proteome</keyword>
<reference evidence="4" key="1">
    <citation type="submission" date="2022-11" db="EMBL/GenBank/DDBJ databases">
        <title>Parathalassolutuus dongxingensis gen. nov., sp. nov., a novel member of family Oceanospirillaceae isolated from a coastal shrimp pond in Guangxi, China.</title>
        <authorList>
            <person name="Chen H."/>
        </authorList>
    </citation>
    <scope>NUCLEOTIDE SEQUENCE</scope>
    <source>
        <strain evidence="4">G-43</strain>
    </source>
</reference>
<keyword evidence="2" id="KW-0597">Phosphoprotein</keyword>
<protein>
    <submittedName>
        <fullName evidence="4">SpoIIE family protein phosphatase</fullName>
    </submittedName>
</protein>
<dbReference type="RefSeq" id="WP_283173656.1">
    <property type="nucleotide sequence ID" value="NZ_JAPNOA010000026.1"/>
</dbReference>
<dbReference type="InterPro" id="IPR011006">
    <property type="entry name" value="CheY-like_superfamily"/>
</dbReference>
<dbReference type="Gene3D" id="3.60.40.10">
    <property type="entry name" value="PPM-type phosphatase domain"/>
    <property type="match status" value="1"/>
</dbReference>
<sequence>MAATVLVIDDDPSVRDSLAAFLVDYDYRVLTAPSADAAWPELENNHIDAVICDLRMPGTSGIEWLEQVKEREPGLPVIVVSGAGVMDDVVRALRLGADDFLIKPILDLEVLHHALRRAIERARLEAENNSYREYLEKTNLELKRGLDELRSDQLAGRQVQIRMLPEPLGFKGIECEHRIIPSLLLSGDFLDYFELGEHRLVFYIADVSGHGASSAFVTVLLKNLTYRLRRNFRRGSSDDLLHPAQVLQRVNAEVLATGLDKFLTMIYCIIDTSDNSMQYSVGGHLPMPALLTSDGVRFLEGRGRPVGLFPEAEYPTYTVQLPEDFRLMLFSDGVLEILEADNLPGREAQLLQQVADSAGNLDVFRESLGLEQRPEVPDDIAMMVIGRGSL</sequence>
<dbReference type="InterPro" id="IPR001789">
    <property type="entry name" value="Sig_transdc_resp-reg_receiver"/>
</dbReference>
<accession>A0A9X3EDY6</accession>
<organism evidence="4 5">
    <name type="scientific">Parathalassolituus penaei</name>
    <dbReference type="NCBI Taxonomy" id="2997323"/>
    <lineage>
        <taxon>Bacteria</taxon>
        <taxon>Pseudomonadati</taxon>
        <taxon>Pseudomonadota</taxon>
        <taxon>Gammaproteobacteria</taxon>
        <taxon>Oceanospirillales</taxon>
        <taxon>Oceanospirillaceae</taxon>
        <taxon>Parathalassolituus</taxon>
    </lineage>
</organism>
<feature type="domain" description="Response regulatory" evidence="3">
    <location>
        <begin position="4"/>
        <end position="118"/>
    </location>
</feature>